<keyword evidence="2" id="KW-1185">Reference proteome</keyword>
<dbReference type="RefSeq" id="WP_209944017.1">
    <property type="nucleotide sequence ID" value="NZ_JAGGJU010000004.1"/>
</dbReference>
<comment type="caution">
    <text evidence="1">The sequence shown here is derived from an EMBL/GenBank/DDBJ whole genome shotgun (WGS) entry which is preliminary data.</text>
</comment>
<protein>
    <submittedName>
        <fullName evidence="1">Uncharacterized protein</fullName>
    </submittedName>
</protein>
<organism evidence="1 2">
    <name type="scientific">Rhizobium halophytocola</name>
    <dbReference type="NCBI Taxonomy" id="735519"/>
    <lineage>
        <taxon>Bacteria</taxon>
        <taxon>Pseudomonadati</taxon>
        <taxon>Pseudomonadota</taxon>
        <taxon>Alphaproteobacteria</taxon>
        <taxon>Hyphomicrobiales</taxon>
        <taxon>Rhizobiaceae</taxon>
        <taxon>Rhizobium/Agrobacterium group</taxon>
        <taxon>Rhizobium</taxon>
    </lineage>
</organism>
<name>A0ABS4DXH2_9HYPH</name>
<dbReference type="Proteomes" id="UP000759443">
    <property type="component" value="Unassembled WGS sequence"/>
</dbReference>
<reference evidence="1 2" key="1">
    <citation type="submission" date="2021-03" db="EMBL/GenBank/DDBJ databases">
        <title>Genomic Encyclopedia of Type Strains, Phase IV (KMG-IV): sequencing the most valuable type-strain genomes for metagenomic binning, comparative biology and taxonomic classification.</title>
        <authorList>
            <person name="Goeker M."/>
        </authorList>
    </citation>
    <scope>NUCLEOTIDE SEQUENCE [LARGE SCALE GENOMIC DNA]</scope>
    <source>
        <strain evidence="1 2">DSM 21600</strain>
    </source>
</reference>
<accession>A0ABS4DXH2</accession>
<evidence type="ECO:0000313" key="1">
    <source>
        <dbReference type="EMBL" id="MBP1850370.1"/>
    </source>
</evidence>
<sequence length="103" mass="10774">MANIASIALSDLSDRIGKSVIGLEKVAPKLLPEDLSARYIPDPGIIGYILRDDVARGLSIKELEATAGAVAERFSPAGVKSASVLLKNGGILVGFFPIDVAIR</sequence>
<gene>
    <name evidence="1" type="ORF">J2Z17_001804</name>
</gene>
<proteinExistence type="predicted"/>
<dbReference type="EMBL" id="JAGGJU010000004">
    <property type="protein sequence ID" value="MBP1850370.1"/>
    <property type="molecule type" value="Genomic_DNA"/>
</dbReference>
<evidence type="ECO:0000313" key="2">
    <source>
        <dbReference type="Proteomes" id="UP000759443"/>
    </source>
</evidence>